<feature type="domain" description="DUF7137" evidence="3">
    <location>
        <begin position="41"/>
        <end position="177"/>
    </location>
</feature>
<gene>
    <name evidence="4" type="ORF">DFP72DRAFT_901745</name>
</gene>
<protein>
    <recommendedName>
        <fullName evidence="3">DUF7137 domain-containing protein</fullName>
    </recommendedName>
</protein>
<keyword evidence="2" id="KW-0812">Transmembrane</keyword>
<keyword evidence="2" id="KW-1133">Transmembrane helix</keyword>
<evidence type="ECO:0000256" key="1">
    <source>
        <dbReference type="SAM" id="MobiDB-lite"/>
    </source>
</evidence>
<name>A0A8H6HUJ4_9AGAR</name>
<proteinExistence type="predicted"/>
<sequence>MADNGNGNNNGGNNNNNGNGNANTNTPTSSTTTRLIIPASAPAGEIVFTKPLPTVTSYYKVAQGNLITFGWNMSYILATPTHLTVSAACSGGNTYPVGPTDGIIAGTATQVVWDPYSYQMNNPNTPLPQAVCNLMICDERGFGAVRRAGYLAPNNALQFALYTPQAYTPLASGWKCTICNGAMSTATHPAAISLLVTILICLLSGFHLLRTTNNR</sequence>
<keyword evidence="5" id="KW-1185">Reference proteome</keyword>
<dbReference type="InterPro" id="IPR055561">
    <property type="entry name" value="DUF7137"/>
</dbReference>
<comment type="caution">
    <text evidence="4">The sequence shown here is derived from an EMBL/GenBank/DDBJ whole genome shotgun (WGS) entry which is preliminary data.</text>
</comment>
<feature type="region of interest" description="Disordered" evidence="1">
    <location>
        <begin position="1"/>
        <end position="31"/>
    </location>
</feature>
<dbReference type="EMBL" id="JACGCI010000039">
    <property type="protein sequence ID" value="KAF6753459.1"/>
    <property type="molecule type" value="Genomic_DNA"/>
</dbReference>
<evidence type="ECO:0000256" key="2">
    <source>
        <dbReference type="SAM" id="Phobius"/>
    </source>
</evidence>
<dbReference type="OrthoDB" id="2435509at2759"/>
<organism evidence="4 5">
    <name type="scientific">Ephemerocybe angulata</name>
    <dbReference type="NCBI Taxonomy" id="980116"/>
    <lineage>
        <taxon>Eukaryota</taxon>
        <taxon>Fungi</taxon>
        <taxon>Dikarya</taxon>
        <taxon>Basidiomycota</taxon>
        <taxon>Agaricomycotina</taxon>
        <taxon>Agaricomycetes</taxon>
        <taxon>Agaricomycetidae</taxon>
        <taxon>Agaricales</taxon>
        <taxon>Agaricineae</taxon>
        <taxon>Psathyrellaceae</taxon>
        <taxon>Ephemerocybe</taxon>
    </lineage>
</organism>
<dbReference type="Pfam" id="PF23585">
    <property type="entry name" value="DUF7137"/>
    <property type="match status" value="1"/>
</dbReference>
<dbReference type="PANTHER" id="PTHR42028:SF1">
    <property type="entry name" value="YALI0E30657P"/>
    <property type="match status" value="1"/>
</dbReference>
<feature type="transmembrane region" description="Helical" evidence="2">
    <location>
        <begin position="190"/>
        <end position="209"/>
    </location>
</feature>
<reference evidence="4 5" key="1">
    <citation type="submission" date="2020-07" db="EMBL/GenBank/DDBJ databases">
        <title>Comparative genomics of pyrophilous fungi reveals a link between fire events and developmental genes.</title>
        <authorList>
            <consortium name="DOE Joint Genome Institute"/>
            <person name="Steindorff A.S."/>
            <person name="Carver A."/>
            <person name="Calhoun S."/>
            <person name="Stillman K."/>
            <person name="Liu H."/>
            <person name="Lipzen A."/>
            <person name="Pangilinan J."/>
            <person name="Labutti K."/>
            <person name="Bruns T.D."/>
            <person name="Grigoriev I.V."/>
        </authorList>
    </citation>
    <scope>NUCLEOTIDE SEQUENCE [LARGE SCALE GENOMIC DNA]</scope>
    <source>
        <strain evidence="4 5">CBS 144469</strain>
    </source>
</reference>
<evidence type="ECO:0000259" key="3">
    <source>
        <dbReference type="Pfam" id="PF23585"/>
    </source>
</evidence>
<evidence type="ECO:0000313" key="5">
    <source>
        <dbReference type="Proteomes" id="UP000521943"/>
    </source>
</evidence>
<dbReference type="AlphaFoldDB" id="A0A8H6HUJ4"/>
<dbReference type="Proteomes" id="UP000521943">
    <property type="component" value="Unassembled WGS sequence"/>
</dbReference>
<keyword evidence="2" id="KW-0472">Membrane</keyword>
<accession>A0A8H6HUJ4</accession>
<evidence type="ECO:0000313" key="4">
    <source>
        <dbReference type="EMBL" id="KAF6753459.1"/>
    </source>
</evidence>
<dbReference type="PANTHER" id="PTHR42028">
    <property type="entry name" value="CHROMOSOME 1, WHOLE GENOME SHOTGUN SEQUENCE"/>
    <property type="match status" value="1"/>
</dbReference>